<dbReference type="GeneID" id="8854452"/>
<dbReference type="STRING" id="5762.D2VTE8"/>
<dbReference type="AlphaFoldDB" id="D2VTE8"/>
<dbReference type="PANTHER" id="PTHR13049:SF2">
    <property type="entry name" value="COILED-COIL DOMAIN-CONTAINING PROTEIN 25"/>
    <property type="match status" value="1"/>
</dbReference>
<keyword evidence="4" id="KW-1185">Reference proteome</keyword>
<dbReference type="OMA" id="CKAYSKQ"/>
<accession>D2VTE8</accession>
<protein>
    <submittedName>
        <fullName evidence="3">Predicted protein</fullName>
    </submittedName>
</protein>
<dbReference type="OrthoDB" id="10260446at2759"/>
<organism evidence="4">
    <name type="scientific">Naegleria gruberi</name>
    <name type="common">Amoeba</name>
    <dbReference type="NCBI Taxonomy" id="5762"/>
    <lineage>
        <taxon>Eukaryota</taxon>
        <taxon>Discoba</taxon>
        <taxon>Heterolobosea</taxon>
        <taxon>Tetramitia</taxon>
        <taxon>Eutetramitia</taxon>
        <taxon>Vahlkampfiidae</taxon>
        <taxon>Naegleria</taxon>
    </lineage>
</organism>
<dbReference type="InterPro" id="IPR008532">
    <property type="entry name" value="NFACT_RNA-bd"/>
</dbReference>
<reference evidence="3 4" key="1">
    <citation type="journal article" date="2010" name="Cell">
        <title>The genome of Naegleria gruberi illuminates early eukaryotic versatility.</title>
        <authorList>
            <person name="Fritz-Laylin L.K."/>
            <person name="Prochnik S.E."/>
            <person name="Ginger M.L."/>
            <person name="Dacks J.B."/>
            <person name="Carpenter M.L."/>
            <person name="Field M.C."/>
            <person name="Kuo A."/>
            <person name="Paredez A."/>
            <person name="Chapman J."/>
            <person name="Pham J."/>
            <person name="Shu S."/>
            <person name="Neupane R."/>
            <person name="Cipriano M."/>
            <person name="Mancuso J."/>
            <person name="Tu H."/>
            <person name="Salamov A."/>
            <person name="Lindquist E."/>
            <person name="Shapiro H."/>
            <person name="Lucas S."/>
            <person name="Grigoriev I.V."/>
            <person name="Cande W.Z."/>
            <person name="Fulton C."/>
            <person name="Rokhsar D.S."/>
            <person name="Dawson S.C."/>
        </authorList>
    </citation>
    <scope>NUCLEOTIDE SEQUENCE [LARGE SCALE GENOMIC DNA]</scope>
    <source>
        <strain evidence="3 4">NEG-M</strain>
    </source>
</reference>
<dbReference type="eggNOG" id="ENOG502SCHS">
    <property type="taxonomic scope" value="Eukaryota"/>
</dbReference>
<dbReference type="PANTHER" id="PTHR13049">
    <property type="entry name" value="DUF814-RELATED"/>
    <property type="match status" value="1"/>
</dbReference>
<dbReference type="Proteomes" id="UP000006671">
    <property type="component" value="Unassembled WGS sequence"/>
</dbReference>
<sequence length="130" mass="14683">MVVQYQTSDNQYLIIVGENAKENDKIRQEASQNDLWFHLEDVSSPHVILKPNNSSSSSSSFPAQAIYYAGVLCKAYSKQKATQTSSVIYAPRKSVKTVKEIDGRVEVKGHVEKMKVYRDDTIKETLKKVV</sequence>
<dbReference type="RefSeq" id="XP_002672593.1">
    <property type="nucleotide sequence ID" value="XM_002672547.1"/>
</dbReference>
<gene>
    <name evidence="3" type="ORF">NAEGRDRAFT_72274</name>
</gene>
<dbReference type="VEuPathDB" id="AmoebaDB:NAEGRDRAFT_72274"/>
<proteinExistence type="inferred from homology"/>
<comment type="similarity">
    <text evidence="1">Belongs to the CCDC25 family.</text>
</comment>
<dbReference type="Pfam" id="PF05670">
    <property type="entry name" value="NFACT-R_1"/>
    <property type="match status" value="1"/>
</dbReference>
<evidence type="ECO:0000313" key="3">
    <source>
        <dbReference type="EMBL" id="EFC39849.1"/>
    </source>
</evidence>
<evidence type="ECO:0000313" key="4">
    <source>
        <dbReference type="Proteomes" id="UP000006671"/>
    </source>
</evidence>
<evidence type="ECO:0000259" key="2">
    <source>
        <dbReference type="Pfam" id="PF05670"/>
    </source>
</evidence>
<dbReference type="InterPro" id="IPR039730">
    <property type="entry name" value="Jlp2/Ccd25"/>
</dbReference>
<dbReference type="EMBL" id="GG738896">
    <property type="protein sequence ID" value="EFC39849.1"/>
    <property type="molecule type" value="Genomic_DNA"/>
</dbReference>
<dbReference type="KEGG" id="ngr:NAEGRDRAFT_72274"/>
<dbReference type="InParanoid" id="D2VTE8"/>
<name>D2VTE8_NAEGR</name>
<evidence type="ECO:0000256" key="1">
    <source>
        <dbReference type="ARBA" id="ARBA00008998"/>
    </source>
</evidence>
<feature type="domain" description="NFACT RNA-binding" evidence="2">
    <location>
        <begin position="1"/>
        <end position="100"/>
    </location>
</feature>